<dbReference type="CDD" id="cd02966">
    <property type="entry name" value="TlpA_like_family"/>
    <property type="match status" value="1"/>
</dbReference>
<evidence type="ECO:0000313" key="3">
    <source>
        <dbReference type="Proteomes" id="UP001589532"/>
    </source>
</evidence>
<evidence type="ECO:0000259" key="1">
    <source>
        <dbReference type="PROSITE" id="PS51352"/>
    </source>
</evidence>
<dbReference type="Proteomes" id="UP001589532">
    <property type="component" value="Unassembled WGS sequence"/>
</dbReference>
<dbReference type="EMBL" id="JBHMBW010000106">
    <property type="protein sequence ID" value="MFB9631611.1"/>
    <property type="molecule type" value="Genomic_DNA"/>
</dbReference>
<dbReference type="InterPro" id="IPR017937">
    <property type="entry name" value="Thioredoxin_CS"/>
</dbReference>
<gene>
    <name evidence="2" type="ORF">ACFFSA_51860</name>
</gene>
<dbReference type="InterPro" id="IPR013766">
    <property type="entry name" value="Thioredoxin_domain"/>
</dbReference>
<comment type="caution">
    <text evidence="2">The sequence shown here is derived from an EMBL/GenBank/DDBJ whole genome shotgun (WGS) entry which is preliminary data.</text>
</comment>
<feature type="domain" description="Thioredoxin" evidence="1">
    <location>
        <begin position="50"/>
        <end position="189"/>
    </location>
</feature>
<dbReference type="PROSITE" id="PS00194">
    <property type="entry name" value="THIOREDOXIN_1"/>
    <property type="match status" value="1"/>
</dbReference>
<dbReference type="RefSeq" id="WP_344984099.1">
    <property type="nucleotide sequence ID" value="NZ_BAAAXV010000001.1"/>
</dbReference>
<sequence>MTLLVVSVVLVGILCLLNLVLVLALAKRVRDLATLVARVRNNGIARDGFLAVGETVGDFTAQTVDGRQVTRDELTAGALIGFFSTGCGACRETIPAFVEQARELRDQGQLALAVVARGPEDPTSYVEPLARAAHVVVEGYDGPVGSAFKVSAFPSFCVIGDQARVRAVSNDVGEVARAHVPASLGRAGT</sequence>
<reference evidence="2 3" key="1">
    <citation type="submission" date="2024-09" db="EMBL/GenBank/DDBJ databases">
        <authorList>
            <person name="Sun Q."/>
            <person name="Mori K."/>
        </authorList>
    </citation>
    <scope>NUCLEOTIDE SEQUENCE [LARGE SCALE GENOMIC DNA]</scope>
    <source>
        <strain evidence="2 3">JCM 3143</strain>
    </source>
</reference>
<dbReference type="Pfam" id="PF00578">
    <property type="entry name" value="AhpC-TSA"/>
    <property type="match status" value="1"/>
</dbReference>
<proteinExistence type="predicted"/>
<dbReference type="PROSITE" id="PS51352">
    <property type="entry name" value="THIOREDOXIN_2"/>
    <property type="match status" value="1"/>
</dbReference>
<dbReference type="InterPro" id="IPR000866">
    <property type="entry name" value="AhpC/TSA"/>
</dbReference>
<dbReference type="SUPFAM" id="SSF52833">
    <property type="entry name" value="Thioredoxin-like"/>
    <property type="match status" value="1"/>
</dbReference>
<dbReference type="Gene3D" id="3.40.30.10">
    <property type="entry name" value="Glutaredoxin"/>
    <property type="match status" value="1"/>
</dbReference>
<keyword evidence="3" id="KW-1185">Reference proteome</keyword>
<accession>A0ABV5SIV7</accession>
<evidence type="ECO:0000313" key="2">
    <source>
        <dbReference type="EMBL" id="MFB9631611.1"/>
    </source>
</evidence>
<protein>
    <submittedName>
        <fullName evidence="2">TlpA disulfide reductase family protein</fullName>
    </submittedName>
</protein>
<name>A0ABV5SIV7_9ACTN</name>
<dbReference type="InterPro" id="IPR036249">
    <property type="entry name" value="Thioredoxin-like_sf"/>
</dbReference>
<organism evidence="2 3">
    <name type="scientific">Nonomuraea helvata</name>
    <dbReference type="NCBI Taxonomy" id="37484"/>
    <lineage>
        <taxon>Bacteria</taxon>
        <taxon>Bacillati</taxon>
        <taxon>Actinomycetota</taxon>
        <taxon>Actinomycetes</taxon>
        <taxon>Streptosporangiales</taxon>
        <taxon>Streptosporangiaceae</taxon>
        <taxon>Nonomuraea</taxon>
    </lineage>
</organism>